<feature type="region of interest" description="Disordered" evidence="1">
    <location>
        <begin position="289"/>
        <end position="314"/>
    </location>
</feature>
<dbReference type="InterPro" id="IPR045339">
    <property type="entry name" value="DUF6534"/>
</dbReference>
<organism evidence="4 5">
    <name type="scientific">Lentinula edodes</name>
    <name type="common">Shiitake mushroom</name>
    <name type="synonym">Lentinus edodes</name>
    <dbReference type="NCBI Taxonomy" id="5353"/>
    <lineage>
        <taxon>Eukaryota</taxon>
        <taxon>Fungi</taxon>
        <taxon>Dikarya</taxon>
        <taxon>Basidiomycota</taxon>
        <taxon>Agaricomycotina</taxon>
        <taxon>Agaricomycetes</taxon>
        <taxon>Agaricomycetidae</taxon>
        <taxon>Agaricales</taxon>
        <taxon>Marasmiineae</taxon>
        <taxon>Omphalotaceae</taxon>
        <taxon>Lentinula</taxon>
    </lineage>
</organism>
<dbReference type="AlphaFoldDB" id="A0A1Q3EF71"/>
<feature type="transmembrane region" description="Helical" evidence="2">
    <location>
        <begin position="155"/>
        <end position="182"/>
    </location>
</feature>
<dbReference type="EMBL" id="BDGU01000277">
    <property type="protein sequence ID" value="GAW05857.1"/>
    <property type="molecule type" value="Genomic_DNA"/>
</dbReference>
<dbReference type="STRING" id="5353.A0A1Q3EF71"/>
<keyword evidence="2" id="KW-0472">Membrane</keyword>
<feature type="transmembrane region" description="Helical" evidence="2">
    <location>
        <begin position="203"/>
        <end position="225"/>
    </location>
</feature>
<reference evidence="4 5" key="1">
    <citation type="submission" date="2016-08" db="EMBL/GenBank/DDBJ databases">
        <authorList>
            <consortium name="Lentinula edodes genome sequencing consortium"/>
            <person name="Sakamoto Y."/>
            <person name="Nakade K."/>
            <person name="Sato S."/>
            <person name="Yoshida Y."/>
            <person name="Miyazaki K."/>
            <person name="Natsume S."/>
            <person name="Konno N."/>
        </authorList>
    </citation>
    <scope>NUCLEOTIDE SEQUENCE [LARGE SCALE GENOMIC DNA]</scope>
    <source>
        <strain evidence="4 5">NBRC 111202</strain>
    </source>
</reference>
<keyword evidence="5" id="KW-1185">Reference proteome</keyword>
<dbReference type="Pfam" id="PF20152">
    <property type="entry name" value="DUF6534"/>
    <property type="match status" value="1"/>
</dbReference>
<feature type="transmembrane region" description="Helical" evidence="2">
    <location>
        <begin position="46"/>
        <end position="68"/>
    </location>
</feature>
<protein>
    <recommendedName>
        <fullName evidence="3">DUF6534 domain-containing protein</fullName>
    </recommendedName>
</protein>
<evidence type="ECO:0000313" key="5">
    <source>
        <dbReference type="Proteomes" id="UP000188533"/>
    </source>
</evidence>
<evidence type="ECO:0000256" key="1">
    <source>
        <dbReference type="SAM" id="MobiDB-lite"/>
    </source>
</evidence>
<sequence length="314" mass="35271">MILDIDTSLGYPEIGALLSGVLFGILTMQVYIYHRNFPNDSGWIKFGLVDSMWLFELAHTICEFYGLYYVTVFRYGDPTVFLAFPHELAAVPVFDGLIITIVQGFFTHRIAKFAGPPYTVPIVCCILMVFQMVASIGLSAAVIAEQSTYHFLDQWTWLIITACFSHIAIDIILSTALVYNLIKNRSTTTYRSTYFIIDKLIQWAIETGVVTSSVSIIVMICFLINPTNFLWVTFYAVLPKFSSNAMLANLNSRMRLRDMQVTTVTELVTIPLPGTTAQSLEVQTNLPETSGVPRESIMEEGHQSEIKTLPVTQD</sequence>
<feature type="domain" description="DUF6534" evidence="3">
    <location>
        <begin position="167"/>
        <end position="254"/>
    </location>
</feature>
<comment type="caution">
    <text evidence="4">The sequence shown here is derived from an EMBL/GenBank/DDBJ whole genome shotgun (WGS) entry which is preliminary data.</text>
</comment>
<evidence type="ECO:0000313" key="4">
    <source>
        <dbReference type="EMBL" id="GAW05857.1"/>
    </source>
</evidence>
<evidence type="ECO:0000256" key="2">
    <source>
        <dbReference type="SAM" id="Phobius"/>
    </source>
</evidence>
<proteinExistence type="predicted"/>
<keyword evidence="2" id="KW-0812">Transmembrane</keyword>
<evidence type="ECO:0000259" key="3">
    <source>
        <dbReference type="Pfam" id="PF20152"/>
    </source>
</evidence>
<feature type="compositionally biased region" description="Basic and acidic residues" evidence="1">
    <location>
        <begin position="296"/>
        <end position="305"/>
    </location>
</feature>
<accession>A0A1Q3EF71</accession>
<keyword evidence="2" id="KW-1133">Transmembrane helix</keyword>
<dbReference type="PANTHER" id="PTHR40465">
    <property type="entry name" value="CHROMOSOME 1, WHOLE GENOME SHOTGUN SEQUENCE"/>
    <property type="match status" value="1"/>
</dbReference>
<feature type="transmembrane region" description="Helical" evidence="2">
    <location>
        <begin position="231"/>
        <end position="250"/>
    </location>
</feature>
<dbReference type="Proteomes" id="UP000188533">
    <property type="component" value="Unassembled WGS sequence"/>
</dbReference>
<dbReference type="PANTHER" id="PTHR40465:SF1">
    <property type="entry name" value="DUF6534 DOMAIN-CONTAINING PROTEIN"/>
    <property type="match status" value="1"/>
</dbReference>
<name>A0A1Q3EF71_LENED</name>
<feature type="transmembrane region" description="Helical" evidence="2">
    <location>
        <begin position="118"/>
        <end position="143"/>
    </location>
</feature>
<reference evidence="4 5" key="2">
    <citation type="submission" date="2017-02" db="EMBL/GenBank/DDBJ databases">
        <title>A genome survey and senescence transcriptome analysis in Lentinula edodes.</title>
        <authorList>
            <person name="Sakamoto Y."/>
            <person name="Nakade K."/>
            <person name="Sato S."/>
            <person name="Yoshida Y."/>
            <person name="Miyazaki K."/>
            <person name="Natsume S."/>
            <person name="Konno N."/>
        </authorList>
    </citation>
    <scope>NUCLEOTIDE SEQUENCE [LARGE SCALE GENOMIC DNA]</scope>
    <source>
        <strain evidence="4 5">NBRC 111202</strain>
    </source>
</reference>
<gene>
    <name evidence="4" type="ORF">LENED_007742</name>
</gene>
<feature type="transmembrane region" description="Helical" evidence="2">
    <location>
        <begin position="14"/>
        <end position="34"/>
    </location>
</feature>
<feature type="transmembrane region" description="Helical" evidence="2">
    <location>
        <begin position="88"/>
        <end position="106"/>
    </location>
</feature>